<comment type="caution">
    <text evidence="7">The sequence shown here is derived from an EMBL/GenBank/DDBJ whole genome shotgun (WGS) entry which is preliminary data.</text>
</comment>
<dbReference type="PATRIC" id="fig|1187852.3.peg.3723"/>
<organism evidence="7 8">
    <name type="scientific">Methylobacterium tarhaniae</name>
    <dbReference type="NCBI Taxonomy" id="1187852"/>
    <lineage>
        <taxon>Bacteria</taxon>
        <taxon>Pseudomonadati</taxon>
        <taxon>Pseudomonadota</taxon>
        <taxon>Alphaproteobacteria</taxon>
        <taxon>Hyphomicrobiales</taxon>
        <taxon>Methylobacteriaceae</taxon>
        <taxon>Methylobacterium</taxon>
    </lineage>
</organism>
<accession>A0A0J6SBK4</accession>
<dbReference type="Gene3D" id="3.50.50.60">
    <property type="entry name" value="FAD/NAD(P)-binding domain"/>
    <property type="match status" value="2"/>
</dbReference>
<keyword evidence="8" id="KW-1185">Reference proteome</keyword>
<dbReference type="Pfam" id="PF14759">
    <property type="entry name" value="Reductase_C"/>
    <property type="match status" value="1"/>
</dbReference>
<keyword evidence="4" id="KW-0560">Oxidoreductase</keyword>
<dbReference type="PRINTS" id="PR00411">
    <property type="entry name" value="PNDRDTASEI"/>
</dbReference>
<dbReference type="InterPro" id="IPR036188">
    <property type="entry name" value="FAD/NAD-bd_sf"/>
</dbReference>
<comment type="cofactor">
    <cofactor evidence="1">
        <name>FAD</name>
        <dbReference type="ChEBI" id="CHEBI:57692"/>
    </cofactor>
</comment>
<gene>
    <name evidence="7" type="ORF">VQ03_27670</name>
</gene>
<evidence type="ECO:0000259" key="5">
    <source>
        <dbReference type="Pfam" id="PF07992"/>
    </source>
</evidence>
<evidence type="ECO:0000313" key="8">
    <source>
        <dbReference type="Proteomes" id="UP000036449"/>
    </source>
</evidence>
<dbReference type="InterPro" id="IPR016156">
    <property type="entry name" value="FAD/NAD-linked_Rdtase_dimer_sf"/>
</dbReference>
<evidence type="ECO:0000256" key="4">
    <source>
        <dbReference type="ARBA" id="ARBA00023002"/>
    </source>
</evidence>
<proteinExistence type="predicted"/>
<dbReference type="PANTHER" id="PTHR43557">
    <property type="entry name" value="APOPTOSIS-INDUCING FACTOR 1"/>
    <property type="match status" value="1"/>
</dbReference>
<dbReference type="RefSeq" id="WP_048454124.1">
    <property type="nucleotide sequence ID" value="NZ_JBNNPJ010000185.1"/>
</dbReference>
<dbReference type="OrthoDB" id="7809559at2"/>
<dbReference type="AlphaFoldDB" id="A0A0J6SBK4"/>
<dbReference type="Pfam" id="PF07992">
    <property type="entry name" value="Pyr_redox_2"/>
    <property type="match status" value="1"/>
</dbReference>
<feature type="domain" description="FAD/NAD(P)-binding" evidence="5">
    <location>
        <begin position="4"/>
        <end position="300"/>
    </location>
</feature>
<keyword evidence="3" id="KW-0274">FAD</keyword>
<dbReference type="PRINTS" id="PR00368">
    <property type="entry name" value="FADPNR"/>
</dbReference>
<feature type="domain" description="Reductase C-terminal" evidence="6">
    <location>
        <begin position="320"/>
        <end position="408"/>
    </location>
</feature>
<dbReference type="EMBL" id="LABZ01000255">
    <property type="protein sequence ID" value="KMO31147.1"/>
    <property type="molecule type" value="Genomic_DNA"/>
</dbReference>
<protein>
    <submittedName>
        <fullName evidence="7">Pyridine nucleotide-disulfide oxidoreductase</fullName>
    </submittedName>
</protein>
<dbReference type="InterPro" id="IPR050446">
    <property type="entry name" value="FAD-oxidoreductase/Apoptosis"/>
</dbReference>
<dbReference type="InterPro" id="IPR023753">
    <property type="entry name" value="FAD/NAD-binding_dom"/>
</dbReference>
<dbReference type="Proteomes" id="UP000036449">
    <property type="component" value="Unassembled WGS sequence"/>
</dbReference>
<dbReference type="PANTHER" id="PTHR43557:SF2">
    <property type="entry name" value="RIESKE DOMAIN-CONTAINING PROTEIN-RELATED"/>
    <property type="match status" value="1"/>
</dbReference>
<evidence type="ECO:0000259" key="6">
    <source>
        <dbReference type="Pfam" id="PF14759"/>
    </source>
</evidence>
<dbReference type="GO" id="GO:0005737">
    <property type="term" value="C:cytoplasm"/>
    <property type="evidence" value="ECO:0007669"/>
    <property type="project" value="TreeGrafter"/>
</dbReference>
<dbReference type="GO" id="GO:0016651">
    <property type="term" value="F:oxidoreductase activity, acting on NAD(P)H"/>
    <property type="evidence" value="ECO:0007669"/>
    <property type="project" value="TreeGrafter"/>
</dbReference>
<evidence type="ECO:0000313" key="7">
    <source>
        <dbReference type="EMBL" id="KMO31147.1"/>
    </source>
</evidence>
<name>A0A0J6SBK4_9HYPH</name>
<keyword evidence="2" id="KW-0285">Flavoprotein</keyword>
<evidence type="ECO:0000256" key="2">
    <source>
        <dbReference type="ARBA" id="ARBA00022630"/>
    </source>
</evidence>
<reference evidence="7 8" key="1">
    <citation type="submission" date="2015-03" db="EMBL/GenBank/DDBJ databases">
        <title>Genome sequencing of Methylobacterium tarhaniae DSM 25844.</title>
        <authorList>
            <person name="Chaudhry V."/>
            <person name="Patil P.B."/>
        </authorList>
    </citation>
    <scope>NUCLEOTIDE SEQUENCE [LARGE SCALE GENOMIC DNA]</scope>
    <source>
        <strain evidence="7 8">DSM 25844</strain>
    </source>
</reference>
<dbReference type="SUPFAM" id="SSF55424">
    <property type="entry name" value="FAD/NAD-linked reductases, dimerisation (C-terminal) domain"/>
    <property type="match status" value="1"/>
</dbReference>
<sequence length="410" mass="42164">MNGIVVVGTGQAGFQLAASLRENGHAGPVTLVGEEPGLPYGRPPLSKAYMLGKTDAAGLALRPEAYFAEHGLTVRGAERVAAIDRAARRLHLASGEALAYDHLVLATGSRNRPLPVPGADLPGLHQLRTLAEADALKAALAEARSVAVVGAGFIGLEFAAVCAQKGIPVTVIEGLDRPLARSVSPAMAALIEASHVGAGTRFLFGSAVSGLVGPDRVRAVALADGREVAADLVLVGIGVLPNDELAKAAGLRVENGIAVDAVLATEDPAISAIGDCASFPSPHAEGARVRIESVQNAVDGARCVAARLAGRPAAFTAVPWFWSDQGPLKLQIAGLCQPHDLAVRRGDPESGGVQRGVSVFCYRGGRLAGVESLNRPADHMIARRLLQSGRSPTPEQAADPGFDLKSLALG</sequence>
<evidence type="ECO:0000256" key="1">
    <source>
        <dbReference type="ARBA" id="ARBA00001974"/>
    </source>
</evidence>
<dbReference type="SUPFAM" id="SSF51905">
    <property type="entry name" value="FAD/NAD(P)-binding domain"/>
    <property type="match status" value="2"/>
</dbReference>
<dbReference type="InterPro" id="IPR028202">
    <property type="entry name" value="Reductase_C"/>
</dbReference>
<dbReference type="Gene3D" id="3.30.390.30">
    <property type="match status" value="1"/>
</dbReference>
<evidence type="ECO:0000256" key="3">
    <source>
        <dbReference type="ARBA" id="ARBA00022827"/>
    </source>
</evidence>